<keyword evidence="2" id="KW-1185">Reference proteome</keyword>
<proteinExistence type="predicted"/>
<dbReference type="Proteomes" id="UP000257109">
    <property type="component" value="Unassembled WGS sequence"/>
</dbReference>
<evidence type="ECO:0000313" key="2">
    <source>
        <dbReference type="Proteomes" id="UP000257109"/>
    </source>
</evidence>
<protein>
    <submittedName>
        <fullName evidence="1">Uncharacterized protein</fullName>
    </submittedName>
</protein>
<organism evidence="1 2">
    <name type="scientific">Mucuna pruriens</name>
    <name type="common">Velvet bean</name>
    <name type="synonym">Dolichos pruriens</name>
    <dbReference type="NCBI Taxonomy" id="157652"/>
    <lineage>
        <taxon>Eukaryota</taxon>
        <taxon>Viridiplantae</taxon>
        <taxon>Streptophyta</taxon>
        <taxon>Embryophyta</taxon>
        <taxon>Tracheophyta</taxon>
        <taxon>Spermatophyta</taxon>
        <taxon>Magnoliopsida</taxon>
        <taxon>eudicotyledons</taxon>
        <taxon>Gunneridae</taxon>
        <taxon>Pentapetalae</taxon>
        <taxon>rosids</taxon>
        <taxon>fabids</taxon>
        <taxon>Fabales</taxon>
        <taxon>Fabaceae</taxon>
        <taxon>Papilionoideae</taxon>
        <taxon>50 kb inversion clade</taxon>
        <taxon>NPAAA clade</taxon>
        <taxon>indigoferoid/millettioid clade</taxon>
        <taxon>Phaseoleae</taxon>
        <taxon>Mucuna</taxon>
    </lineage>
</organism>
<comment type="caution">
    <text evidence="1">The sequence shown here is derived from an EMBL/GenBank/DDBJ whole genome shotgun (WGS) entry which is preliminary data.</text>
</comment>
<sequence>MPIITAAAMKFRCVRTTPLLTPVVPEEYRSAAVSPCFTPLSGSSVAGSAVSIAASKLFGDGDDELGVGIVDLLGEFRDGVRGIGSGDDGADCGGGEEAYREVDGVGREQENDVVFGYAEVEETAGKPGDLRFELGEGEGLGRVGVDEGGFVGERGNSLEEE</sequence>
<dbReference type="AlphaFoldDB" id="A0A371H9P6"/>
<dbReference type="EMBL" id="QJKJ01003208">
    <property type="protein sequence ID" value="RDX99522.1"/>
    <property type="molecule type" value="Genomic_DNA"/>
</dbReference>
<accession>A0A371H9P6</accession>
<gene>
    <name evidence="1" type="ORF">CR513_17414</name>
</gene>
<feature type="non-terminal residue" evidence="1">
    <location>
        <position position="1"/>
    </location>
</feature>
<reference evidence="1" key="1">
    <citation type="submission" date="2018-05" db="EMBL/GenBank/DDBJ databases">
        <title>Draft genome of Mucuna pruriens seed.</title>
        <authorList>
            <person name="Nnadi N.E."/>
            <person name="Vos R."/>
            <person name="Hasami M.H."/>
            <person name="Devisetty U.K."/>
            <person name="Aguiy J.C."/>
        </authorList>
    </citation>
    <scope>NUCLEOTIDE SEQUENCE [LARGE SCALE GENOMIC DNA]</scope>
    <source>
        <strain evidence="1">JCA_2017</strain>
    </source>
</reference>
<name>A0A371H9P6_MUCPR</name>
<evidence type="ECO:0000313" key="1">
    <source>
        <dbReference type="EMBL" id="RDX99522.1"/>
    </source>
</evidence>